<evidence type="ECO:0000259" key="1">
    <source>
        <dbReference type="Pfam" id="PF12274"/>
    </source>
</evidence>
<dbReference type="InterPro" id="IPR022059">
    <property type="entry name" value="DUF3615"/>
</dbReference>
<evidence type="ECO:0000313" key="3">
    <source>
        <dbReference type="EnsemblPlants" id="OPUNC10G00670.1"/>
    </source>
</evidence>
<dbReference type="InterPro" id="IPR046527">
    <property type="entry name" value="PIR2-like_helical"/>
</dbReference>
<reference evidence="3" key="1">
    <citation type="submission" date="2015-04" db="UniProtKB">
        <authorList>
            <consortium name="EnsemblPlants"/>
        </authorList>
    </citation>
    <scope>IDENTIFICATION</scope>
</reference>
<dbReference type="Gramene" id="OPUNC10G00670.1">
    <property type="protein sequence ID" value="OPUNC10G00670.1"/>
    <property type="gene ID" value="OPUNC10G00670"/>
</dbReference>
<dbReference type="Pfam" id="PF20235">
    <property type="entry name" value="PIR2-like_helical"/>
    <property type="match status" value="2"/>
</dbReference>
<organism evidence="3">
    <name type="scientific">Oryza punctata</name>
    <name type="common">Red rice</name>
    <dbReference type="NCBI Taxonomy" id="4537"/>
    <lineage>
        <taxon>Eukaryota</taxon>
        <taxon>Viridiplantae</taxon>
        <taxon>Streptophyta</taxon>
        <taxon>Embryophyta</taxon>
        <taxon>Tracheophyta</taxon>
        <taxon>Spermatophyta</taxon>
        <taxon>Magnoliopsida</taxon>
        <taxon>Liliopsida</taxon>
        <taxon>Poales</taxon>
        <taxon>Poaceae</taxon>
        <taxon>BOP clade</taxon>
        <taxon>Oryzoideae</taxon>
        <taxon>Oryzeae</taxon>
        <taxon>Oryzinae</taxon>
        <taxon>Oryza</taxon>
    </lineage>
</organism>
<evidence type="ECO:0000259" key="2">
    <source>
        <dbReference type="Pfam" id="PF20235"/>
    </source>
</evidence>
<reference evidence="3" key="2">
    <citation type="submission" date="2018-05" db="EMBL/GenBank/DDBJ databases">
        <title>OpunRS2 (Oryza punctata Reference Sequence Version 2).</title>
        <authorList>
            <person name="Zhang J."/>
            <person name="Kudrna D."/>
            <person name="Lee S."/>
            <person name="Talag J."/>
            <person name="Welchert J."/>
            <person name="Wing R.A."/>
        </authorList>
    </citation>
    <scope>NUCLEOTIDE SEQUENCE [LARGE SCALE GENOMIC DNA]</scope>
</reference>
<evidence type="ECO:0000313" key="4">
    <source>
        <dbReference type="Proteomes" id="UP000026962"/>
    </source>
</evidence>
<feature type="domain" description="PIR2-like helical" evidence="2">
    <location>
        <begin position="281"/>
        <end position="390"/>
    </location>
</feature>
<name>A0A0E0M525_ORYPU</name>
<dbReference type="eggNOG" id="ENOG502R7EF">
    <property type="taxonomic scope" value="Eukaryota"/>
</dbReference>
<dbReference type="HOGENOM" id="CLU_011465_1_1_1"/>
<feature type="domain" description="DUF3615" evidence="1">
    <location>
        <begin position="528"/>
        <end position="643"/>
    </location>
</feature>
<dbReference type="Proteomes" id="UP000026962">
    <property type="component" value="Chromosome 10"/>
</dbReference>
<dbReference type="AlphaFoldDB" id="A0A0E0M525"/>
<dbReference type="PANTHER" id="PTHR33120">
    <property type="entry name" value="EXPRESSED PROTEIN-RELATED"/>
    <property type="match status" value="1"/>
</dbReference>
<dbReference type="EnsemblPlants" id="OPUNC10G00670.1">
    <property type="protein sequence ID" value="OPUNC10G00670.1"/>
    <property type="gene ID" value="OPUNC10G00670"/>
</dbReference>
<sequence length="706" mass="79039">MSARKGGAAGSSVWRVVEPERRYMPTPQEQDDERSRLLSKMEALYRATCDRLNLRMMPVAFARLLDAGVCIGLLDPVSSIMANALATTDIRPKCGHSVSSDVVVARKLGEVARRSLDGLLAFLLYFFPYLPDWEAVRYLLLADADLLVATRLVVADRGMMNFSFTSAASATAFQAGLRFAADTAKHPEPQRLVDVWMSMSSHLHQVMSLLSDVQFSSQREGIYRIRYWLLGKQMGGHADAVAAPDLGKYWDLSASRSPYNTITDIPPYQHTWSITMVLLNAIRGFVLRALARLPRGELRRRYHRSLLKGGYCYGPLDPISNIIINTIWYDATFPAAKLPVLDMIGPRTLTRLEGRSFYGLVSFLKTRYHSLSEHYIVQCLIACCAHLSIADPKFDDNHAAVAAARKQWEQNISKSSMLGFSAAARKMEEQIPCTGIQEAYEAAATAAWHPHPEAHAAFLSAWKTVLNEPALSMLQSRACLTSEDVQFIANLLAPKQLPTPEQVKKSSYPTIAGKFRSEAQQARICSRVKASLDNHLLPDGEPMYKLHVICGVNEDVCGPEYCNDKEDAFSFAPCKYRYSHVNFLATQNSSRFIGKNPVLFFAEFDNEEKGAALLCCRVDVPKPFAEHVRCLYCEVEGAKIVHPTLEKYHGGEKEVEEAIREEHDSLTNDEVISLSTYNVRRLCAHDEDFIYVDVCEEATDLSTKQL</sequence>
<dbReference type="Pfam" id="PF12274">
    <property type="entry name" value="DUF3615"/>
    <property type="match status" value="1"/>
</dbReference>
<dbReference type="PANTHER" id="PTHR33120:SF5">
    <property type="entry name" value="PIR2-LIKE HELICAL DOMAIN-CONTAINING PROTEIN"/>
    <property type="match status" value="1"/>
</dbReference>
<feature type="domain" description="PIR2-like helical" evidence="2">
    <location>
        <begin position="40"/>
        <end position="153"/>
    </location>
</feature>
<proteinExistence type="predicted"/>
<protein>
    <submittedName>
        <fullName evidence="3">Uncharacterized protein</fullName>
    </submittedName>
</protein>
<accession>A0A0E0M525</accession>
<keyword evidence="4" id="KW-1185">Reference proteome</keyword>